<dbReference type="Gene3D" id="3.40.50.10790">
    <property type="entry name" value="S-adenosyl-l-methionine hydroxide adenosyltransferase, N-terminal"/>
    <property type="match status" value="1"/>
</dbReference>
<keyword evidence="1" id="KW-0949">S-adenosyl-L-methionine</keyword>
<dbReference type="SUPFAM" id="SSF102522">
    <property type="entry name" value="Bacterial fluorinating enzyme, N-terminal domain"/>
    <property type="match status" value="1"/>
</dbReference>
<name>A0A9X2FE14_9BACT</name>
<dbReference type="InterPro" id="IPR046470">
    <property type="entry name" value="SAM_HAT_C"/>
</dbReference>
<dbReference type="InterPro" id="IPR002747">
    <property type="entry name" value="SAM_OH_AdoTrfase"/>
</dbReference>
<dbReference type="InterPro" id="IPR023227">
    <property type="entry name" value="SAM_OH_AdoTrfase_C_sf"/>
</dbReference>
<protein>
    <submittedName>
        <fullName evidence="5">SAM-dependent chlorinase/fluorinase</fullName>
    </submittedName>
</protein>
<comment type="similarity">
    <text evidence="2">Belongs to the SAM hydrolase / SAM-dependent halogenase family.</text>
</comment>
<dbReference type="Proteomes" id="UP001155241">
    <property type="component" value="Unassembled WGS sequence"/>
</dbReference>
<evidence type="ECO:0000259" key="3">
    <source>
        <dbReference type="Pfam" id="PF01887"/>
    </source>
</evidence>
<evidence type="ECO:0000313" key="6">
    <source>
        <dbReference type="Proteomes" id="UP001155241"/>
    </source>
</evidence>
<organism evidence="5 6">
    <name type="scientific">Aeoliella straminimaris</name>
    <dbReference type="NCBI Taxonomy" id="2954799"/>
    <lineage>
        <taxon>Bacteria</taxon>
        <taxon>Pseudomonadati</taxon>
        <taxon>Planctomycetota</taxon>
        <taxon>Planctomycetia</taxon>
        <taxon>Pirellulales</taxon>
        <taxon>Lacipirellulaceae</taxon>
        <taxon>Aeoliella</taxon>
    </lineage>
</organism>
<feature type="domain" description="S-adenosyl-l-methionine hydroxide adenosyltransferase N-terminal" evidence="3">
    <location>
        <begin position="7"/>
        <end position="152"/>
    </location>
</feature>
<sequence>MAPRPIITLTTDFGEGSRYVGAMKGVLLAINPEANVVDISHSVPHQDVLQGALTLLEATCYFPPGTLHVAVIDPGVGTSRRILYAEIDGQRYVCPDNGLLTCLAERAKPSTMRSVENTGLWLDGVSHTFHGRDIMAPVAARLSLGIDPTDVGPVIEDYARISLPRAERVAQKIEGEVIEVDAFGNLITNITADMIADVPRDENTHVRCDGHVTLGIFNAYGDQPPMTLIALVGSGGKLELAIVDDSAKIMLGVGVGVPVTVEW</sequence>
<dbReference type="SUPFAM" id="SSF101852">
    <property type="entry name" value="Bacterial fluorinating enzyme, C-terminal domain"/>
    <property type="match status" value="1"/>
</dbReference>
<dbReference type="PANTHER" id="PTHR35092">
    <property type="entry name" value="CHLORINASE MJ1651"/>
    <property type="match status" value="1"/>
</dbReference>
<evidence type="ECO:0000256" key="1">
    <source>
        <dbReference type="ARBA" id="ARBA00022691"/>
    </source>
</evidence>
<dbReference type="InterPro" id="IPR046469">
    <property type="entry name" value="SAM_HAT_N"/>
</dbReference>
<keyword evidence="6" id="KW-1185">Reference proteome</keyword>
<dbReference type="Pfam" id="PF20257">
    <property type="entry name" value="SAM_HAT_C"/>
    <property type="match status" value="1"/>
</dbReference>
<evidence type="ECO:0000259" key="4">
    <source>
        <dbReference type="Pfam" id="PF20257"/>
    </source>
</evidence>
<dbReference type="Pfam" id="PF01887">
    <property type="entry name" value="SAM_HAT_N"/>
    <property type="match status" value="1"/>
</dbReference>
<dbReference type="PANTHER" id="PTHR35092:SF1">
    <property type="entry name" value="CHLORINASE MJ1651"/>
    <property type="match status" value="1"/>
</dbReference>
<dbReference type="InterPro" id="IPR023228">
    <property type="entry name" value="SAM_OH_AdoTrfase_N_sf"/>
</dbReference>
<proteinExistence type="inferred from homology"/>
<comment type="caution">
    <text evidence="5">The sequence shown here is derived from an EMBL/GenBank/DDBJ whole genome shotgun (WGS) entry which is preliminary data.</text>
</comment>
<feature type="domain" description="S-adenosyl-l-methionine hydroxide adenosyltransferase C-terminal" evidence="4">
    <location>
        <begin position="175"/>
        <end position="259"/>
    </location>
</feature>
<evidence type="ECO:0000256" key="2">
    <source>
        <dbReference type="ARBA" id="ARBA00024035"/>
    </source>
</evidence>
<gene>
    <name evidence="5" type="ORF">NG895_25500</name>
</gene>
<reference evidence="5" key="1">
    <citation type="submission" date="2022-06" db="EMBL/GenBank/DDBJ databases">
        <title>Aeoliella straminimaris, a novel planctomycete from sediments.</title>
        <authorList>
            <person name="Vitorino I.R."/>
            <person name="Lage O.M."/>
        </authorList>
    </citation>
    <scope>NUCLEOTIDE SEQUENCE</scope>
    <source>
        <strain evidence="5">ICT_H6.2</strain>
    </source>
</reference>
<evidence type="ECO:0000313" key="5">
    <source>
        <dbReference type="EMBL" id="MCO6047270.1"/>
    </source>
</evidence>
<dbReference type="PIRSF" id="PIRSF006779">
    <property type="entry name" value="UCP006779"/>
    <property type="match status" value="1"/>
</dbReference>
<dbReference type="AlphaFoldDB" id="A0A9X2FE14"/>
<dbReference type="Gene3D" id="2.40.30.90">
    <property type="entry name" value="Bacterial fluorinating enzyme like"/>
    <property type="match status" value="1"/>
</dbReference>
<dbReference type="EMBL" id="JAMXLR010000091">
    <property type="protein sequence ID" value="MCO6047270.1"/>
    <property type="molecule type" value="Genomic_DNA"/>
</dbReference>
<accession>A0A9X2FE14</accession>
<dbReference type="RefSeq" id="WP_252855383.1">
    <property type="nucleotide sequence ID" value="NZ_JAMXLR010000091.1"/>
</dbReference>